<organism evidence="6 7">
    <name type="scientific">Cryobacterium luteum</name>
    <dbReference type="NCBI Taxonomy" id="1424661"/>
    <lineage>
        <taxon>Bacteria</taxon>
        <taxon>Bacillati</taxon>
        <taxon>Actinomycetota</taxon>
        <taxon>Actinomycetes</taxon>
        <taxon>Micrococcales</taxon>
        <taxon>Microbacteriaceae</taxon>
        <taxon>Cryobacterium</taxon>
    </lineage>
</organism>
<dbReference type="Proteomes" id="UP000297654">
    <property type="component" value="Unassembled WGS sequence"/>
</dbReference>
<keyword evidence="7" id="KW-1185">Reference proteome</keyword>
<evidence type="ECO:0000313" key="6">
    <source>
        <dbReference type="EMBL" id="TFB84862.1"/>
    </source>
</evidence>
<dbReference type="GO" id="GO:0031012">
    <property type="term" value="C:extracellular matrix"/>
    <property type="evidence" value="ECO:0007669"/>
    <property type="project" value="InterPro"/>
</dbReference>
<proteinExistence type="predicted"/>
<keyword evidence="6" id="KW-0482">Metalloprotease</keyword>
<dbReference type="InterPro" id="IPR024079">
    <property type="entry name" value="MetalloPept_cat_dom_sf"/>
</dbReference>
<protein>
    <submittedName>
        <fullName evidence="6">Matrixin family metalloprotease</fullName>
    </submittedName>
</protein>
<evidence type="ECO:0000256" key="4">
    <source>
        <dbReference type="ARBA" id="ARBA00022833"/>
    </source>
</evidence>
<dbReference type="OrthoDB" id="5188902at2"/>
<evidence type="ECO:0000256" key="1">
    <source>
        <dbReference type="ARBA" id="ARBA00022670"/>
    </source>
</evidence>
<dbReference type="Pfam" id="PF00413">
    <property type="entry name" value="Peptidase_M10"/>
    <property type="match status" value="1"/>
</dbReference>
<evidence type="ECO:0000256" key="2">
    <source>
        <dbReference type="ARBA" id="ARBA00022723"/>
    </source>
</evidence>
<reference evidence="6 7" key="1">
    <citation type="submission" date="2019-03" db="EMBL/GenBank/DDBJ databases">
        <title>Genomics of glacier-inhabiting Cryobacterium strains.</title>
        <authorList>
            <person name="Liu Q."/>
            <person name="Xin Y.-H."/>
        </authorList>
    </citation>
    <scope>NUCLEOTIDE SEQUENCE [LARGE SCALE GENOMIC DNA]</scope>
    <source>
        <strain evidence="6 7">Hh15</strain>
    </source>
</reference>
<dbReference type="InterPro" id="IPR001818">
    <property type="entry name" value="Pept_M10_metallopeptidase"/>
</dbReference>
<dbReference type="Gene3D" id="3.40.390.10">
    <property type="entry name" value="Collagenase (Catalytic Domain)"/>
    <property type="match status" value="1"/>
</dbReference>
<dbReference type="GO" id="GO:0004222">
    <property type="term" value="F:metalloendopeptidase activity"/>
    <property type="evidence" value="ECO:0007669"/>
    <property type="project" value="InterPro"/>
</dbReference>
<name>A0A1H8MP06_9MICO</name>
<sequence>MRSATRLGLGVAAAFFGFIGINLALPLSASAIEPPATTPFILTCVGEPERTLTSASSSDEWTCALSSNGGLRGSDIDRLAFDDQIFELPPDGMVVTSSAIVEAGGEHVEEVSIARAGDEVAIRVGEEPVLGAPAAVAILNANVSHAAPTSPQVDLQAYADHSVKCASVGQVTAYDGRWEGREYAWKHNPTGEPNAGTTTALVSASDSIAGGESAMCGDWPNRAELTYTGRVYWDDPQVLAGGGCGTFSNTNTVGWGALDNSSTLAVACTWRQSSFIVKSDIKFDTSNRSWNTSNSCSGNSFDVSGIATHEFGHAMGLGHVFQESQQVMKPASSPCELDQRALGYGDQRNLVIAYG</sequence>
<accession>A0A1H8MP06</accession>
<keyword evidence="4" id="KW-0862">Zinc</keyword>
<dbReference type="RefSeq" id="WP_092113146.1">
    <property type="nucleotide sequence ID" value="NZ_FOCN01000058.1"/>
</dbReference>
<comment type="caution">
    <text evidence="6">The sequence shown here is derived from an EMBL/GenBank/DDBJ whole genome shotgun (WGS) entry which is preliminary data.</text>
</comment>
<evidence type="ECO:0000313" key="7">
    <source>
        <dbReference type="Proteomes" id="UP000297654"/>
    </source>
</evidence>
<dbReference type="AlphaFoldDB" id="A0A1H8MP06"/>
<keyword evidence="3" id="KW-0378">Hydrolase</keyword>
<dbReference type="EMBL" id="SOFF01000043">
    <property type="protein sequence ID" value="TFB84862.1"/>
    <property type="molecule type" value="Genomic_DNA"/>
</dbReference>
<evidence type="ECO:0000259" key="5">
    <source>
        <dbReference type="Pfam" id="PF00413"/>
    </source>
</evidence>
<dbReference type="GO" id="GO:0008270">
    <property type="term" value="F:zinc ion binding"/>
    <property type="evidence" value="ECO:0007669"/>
    <property type="project" value="InterPro"/>
</dbReference>
<keyword evidence="1 6" id="KW-0645">Protease</keyword>
<gene>
    <name evidence="6" type="ORF">E3O10_15510</name>
</gene>
<dbReference type="GO" id="GO:0006508">
    <property type="term" value="P:proteolysis"/>
    <property type="evidence" value="ECO:0007669"/>
    <property type="project" value="UniProtKB-KW"/>
</dbReference>
<feature type="domain" description="Peptidase M10 metallopeptidase" evidence="5">
    <location>
        <begin position="276"/>
        <end position="347"/>
    </location>
</feature>
<keyword evidence="2" id="KW-0479">Metal-binding</keyword>
<dbReference type="SUPFAM" id="SSF55486">
    <property type="entry name" value="Metalloproteases ('zincins'), catalytic domain"/>
    <property type="match status" value="1"/>
</dbReference>
<evidence type="ECO:0000256" key="3">
    <source>
        <dbReference type="ARBA" id="ARBA00022801"/>
    </source>
</evidence>